<dbReference type="SMART" id="SM01225">
    <property type="entry name" value="G8"/>
    <property type="match status" value="1"/>
</dbReference>
<keyword evidence="2" id="KW-0732">Signal</keyword>
<dbReference type="KEGG" id="lgi:LOTGIDRAFT_168965"/>
<dbReference type="Pfam" id="PF10162">
    <property type="entry name" value="G8"/>
    <property type="match status" value="1"/>
</dbReference>
<name>V3ZHN6_LOTGI</name>
<dbReference type="HOGENOM" id="CLU_005606_1_0_1"/>
<dbReference type="CTD" id="20241020"/>
<dbReference type="InterPro" id="IPR052252">
    <property type="entry name" value="CEMIP/CEMIP2"/>
</dbReference>
<dbReference type="InterPro" id="IPR055401">
    <property type="entry name" value="CEMIP_beta-hel_dom"/>
</dbReference>
<dbReference type="SUPFAM" id="SSF82895">
    <property type="entry name" value="TSP-1 type 1 repeat"/>
    <property type="match status" value="1"/>
</dbReference>
<dbReference type="Pfam" id="PF24606">
    <property type="entry name" value="CEMIP_beta-hel"/>
    <property type="match status" value="1"/>
</dbReference>
<keyword evidence="5" id="KW-1185">Reference proteome</keyword>
<dbReference type="Gene3D" id="2.160.20.10">
    <property type="entry name" value="Single-stranded right-handed beta-helix, Pectin lyase-like"/>
    <property type="match status" value="1"/>
</dbReference>
<evidence type="ECO:0000313" key="4">
    <source>
        <dbReference type="EMBL" id="ESO83722.1"/>
    </source>
</evidence>
<dbReference type="PROSITE" id="PS51484">
    <property type="entry name" value="G8"/>
    <property type="match status" value="1"/>
</dbReference>
<reference evidence="4 5" key="1">
    <citation type="journal article" date="2013" name="Nature">
        <title>Insights into bilaterian evolution from three spiralian genomes.</title>
        <authorList>
            <person name="Simakov O."/>
            <person name="Marletaz F."/>
            <person name="Cho S.J."/>
            <person name="Edsinger-Gonzales E."/>
            <person name="Havlak P."/>
            <person name="Hellsten U."/>
            <person name="Kuo D.H."/>
            <person name="Larsson T."/>
            <person name="Lv J."/>
            <person name="Arendt D."/>
            <person name="Savage R."/>
            <person name="Osoegawa K."/>
            <person name="de Jong P."/>
            <person name="Grimwood J."/>
            <person name="Chapman J.A."/>
            <person name="Shapiro H."/>
            <person name="Aerts A."/>
            <person name="Otillar R.P."/>
            <person name="Terry A.Y."/>
            <person name="Boore J.L."/>
            <person name="Grigoriev I.V."/>
            <person name="Lindberg D.R."/>
            <person name="Seaver E.C."/>
            <person name="Weisblat D.A."/>
            <person name="Putnam N.H."/>
            <person name="Rokhsar D.S."/>
        </authorList>
    </citation>
    <scope>NUCLEOTIDE SEQUENCE [LARGE SCALE GENOMIC DNA]</scope>
</reference>
<dbReference type="InterPro" id="IPR019316">
    <property type="entry name" value="G8_domain"/>
</dbReference>
<organism evidence="4 5">
    <name type="scientific">Lottia gigantea</name>
    <name type="common">Giant owl limpet</name>
    <dbReference type="NCBI Taxonomy" id="225164"/>
    <lineage>
        <taxon>Eukaryota</taxon>
        <taxon>Metazoa</taxon>
        <taxon>Spiralia</taxon>
        <taxon>Lophotrochozoa</taxon>
        <taxon>Mollusca</taxon>
        <taxon>Gastropoda</taxon>
        <taxon>Patellogastropoda</taxon>
        <taxon>Lottioidea</taxon>
        <taxon>Lottiidae</taxon>
        <taxon>Lottia</taxon>
    </lineage>
</organism>
<dbReference type="EMBL" id="KB203598">
    <property type="protein sequence ID" value="ESO83722.1"/>
    <property type="molecule type" value="Genomic_DNA"/>
</dbReference>
<feature type="chain" id="PRO_5004716318" description="G8 domain-containing protein" evidence="2">
    <location>
        <begin position="23"/>
        <end position="1014"/>
    </location>
</feature>
<dbReference type="OMA" id="IPWDIHH"/>
<protein>
    <recommendedName>
        <fullName evidence="3">G8 domain-containing protein</fullName>
    </recommendedName>
</protein>
<evidence type="ECO:0000259" key="3">
    <source>
        <dbReference type="PROSITE" id="PS51484"/>
    </source>
</evidence>
<dbReference type="Proteomes" id="UP000030746">
    <property type="component" value="Unassembled WGS sequence"/>
</dbReference>
<dbReference type="PANTHER" id="PTHR15535:SF17">
    <property type="entry name" value="TRANSMEMBRANE PROTEIN"/>
    <property type="match status" value="1"/>
</dbReference>
<dbReference type="InterPro" id="IPR012334">
    <property type="entry name" value="Pectin_lyas_fold"/>
</dbReference>
<evidence type="ECO:0000313" key="5">
    <source>
        <dbReference type="Proteomes" id="UP000030746"/>
    </source>
</evidence>
<dbReference type="RefSeq" id="XP_009065509.1">
    <property type="nucleotide sequence ID" value="XM_009067261.1"/>
</dbReference>
<dbReference type="GeneID" id="20241020"/>
<gene>
    <name evidence="4" type="ORF">LOTGIDRAFT_168965</name>
</gene>
<dbReference type="Gene3D" id="2.20.100.10">
    <property type="entry name" value="Thrombospondin type-1 (TSP1) repeat"/>
    <property type="match status" value="1"/>
</dbReference>
<feature type="domain" description="G8" evidence="3">
    <location>
        <begin position="38"/>
        <end position="161"/>
    </location>
</feature>
<accession>V3ZHN6</accession>
<dbReference type="AlphaFoldDB" id="V3ZHN6"/>
<proteinExistence type="predicted"/>
<feature type="signal peptide" evidence="2">
    <location>
        <begin position="1"/>
        <end position="22"/>
    </location>
</feature>
<keyword evidence="1" id="KW-0325">Glycoprotein</keyword>
<dbReference type="PANTHER" id="PTHR15535">
    <property type="entry name" value="TRANSMEMBRANE PROTEIN 2-RELATED"/>
    <property type="match status" value="1"/>
</dbReference>
<evidence type="ECO:0000256" key="1">
    <source>
        <dbReference type="ARBA" id="ARBA00023180"/>
    </source>
</evidence>
<dbReference type="InterPro" id="IPR036383">
    <property type="entry name" value="TSP1_rpt_sf"/>
</dbReference>
<evidence type="ECO:0000256" key="2">
    <source>
        <dbReference type="SAM" id="SignalP"/>
    </source>
</evidence>
<dbReference type="OrthoDB" id="190675at2759"/>
<sequence>MCSITFHILLILAWSSISTVFTMCPDQIEGLIRWSDPTTWPNNMKPGHNSEVYIDSAILMDESPPKLHSIVIQPGGRLVWSCEDDYTMYVDFILIHGRMDIGSEDCKYTRKAKIILTGIRGDYEPIFVGEHDFGEKFIGVAPGGTLELHGDQKLSWTKLVRTIPKLDYHNGLIYSHMNSDVAKEDSCKPGLLVYILDEHTGHPEFGKYYHLGGSDIYQSTEHLPELLDVLYNLEDGKILTLAVNKNAVDLSIALVPLYDALEYVMYGMVNGLSQIRQLGSYDAYTLVAQKGAVMFNEDVSPNHGTYTQYARSDLTFYHYGMKIIMESFIDNQDERKSKVDLRVATLYGAYPVLDLLDDVSSWNVGDKIVLTSTDFDWQQTEEAIIVECPHCLHNQITVEMDSKFMHWGEIVDRVDERGEVALLTRNIVIEGQIQNHCPPENNNCDKFNYDTFGGHIKFVRGFRDVHVEGVELYHMGQQTGLGTYPLHFHMAYETGDREHPPYLKDNSVHKSYARCYTIHGTHGITLKRNVGYDSLGHCYFLEDGGEMRTVLDGNIGFSTRKAGLIPSDSKPSTFWITNPLTYLRNNVAAGSEYVGIWHIFPDEPVGLTVGLPGFMERYEAKHTAYNEWRNNVAHSNPFAGLYIDEIVNPDDTVGGENGYSPREDPFDPSSRTVTVDIIKPTLYKNRYQNAWIRGGGFNVVQGSFADSANGITFARSTDQVQYIRDSVIIGETRNIGEPTSYWEEDQVVTLHRAFPMPEHVGQTIRGIRFYDSSVYVYDVWFSEFQSDDYRDAGAISFMNDKPINYSTYSTVDNIQFAFADGESSGNRIFDSRWTGKEHGADISFHDIDGSVSGISGAEIFRIGASNLNHLCHWRENWNVAVCPPDEKSRPGSLSATSFWPPAVTTFSFLSLYDNAGICDFTNRLDKENSNPYCTMCNTHTIFAVLVWGAGLTISEYRLSTDGGFSEWTAWGSCYEDKDLGFVQWRYRACTEPIPEYYGVWCYGPTSESRSCVAY</sequence>